<comment type="similarity">
    <text evidence="1">Belongs to the peptidase S8 family.</text>
</comment>
<reference evidence="4 5" key="1">
    <citation type="journal article" date="2017" name="Genome Biol.">
        <title>New reference genome sequences of hot pepper reveal the massive evolution of plant disease-resistance genes by retroduplication.</title>
        <authorList>
            <person name="Kim S."/>
            <person name="Park J."/>
            <person name="Yeom S.I."/>
            <person name="Kim Y.M."/>
            <person name="Seo E."/>
            <person name="Kim K.T."/>
            <person name="Kim M.S."/>
            <person name="Lee J.M."/>
            <person name="Cheong K."/>
            <person name="Shin H.S."/>
            <person name="Kim S.B."/>
            <person name="Han K."/>
            <person name="Lee J."/>
            <person name="Park M."/>
            <person name="Lee H.A."/>
            <person name="Lee H.Y."/>
            <person name="Lee Y."/>
            <person name="Oh S."/>
            <person name="Lee J.H."/>
            <person name="Choi E."/>
            <person name="Choi E."/>
            <person name="Lee S.E."/>
            <person name="Jeon J."/>
            <person name="Kim H."/>
            <person name="Choi G."/>
            <person name="Song H."/>
            <person name="Lee J."/>
            <person name="Lee S.C."/>
            <person name="Kwon J.K."/>
            <person name="Lee H.Y."/>
            <person name="Koo N."/>
            <person name="Hong Y."/>
            <person name="Kim R.W."/>
            <person name="Kang W.H."/>
            <person name="Huh J.H."/>
            <person name="Kang B.C."/>
            <person name="Yang T.J."/>
            <person name="Lee Y.H."/>
            <person name="Bennetzen J.L."/>
            <person name="Choi D."/>
        </authorList>
    </citation>
    <scope>NUCLEOTIDE SEQUENCE [LARGE SCALE GENOMIC DNA]</scope>
    <source>
        <strain evidence="5">cv. PBC81</strain>
    </source>
</reference>
<keyword evidence="5" id="KW-1185">Reference proteome</keyword>
<dbReference type="Gene3D" id="3.40.50.200">
    <property type="entry name" value="Peptidase S8/S53 domain"/>
    <property type="match status" value="1"/>
</dbReference>
<dbReference type="GO" id="GO:0006508">
    <property type="term" value="P:proteolysis"/>
    <property type="evidence" value="ECO:0007669"/>
    <property type="project" value="UniProtKB-KW"/>
</dbReference>
<name>A0A2G2XKH9_CAPBA</name>
<dbReference type="GO" id="GO:0004252">
    <property type="term" value="F:serine-type endopeptidase activity"/>
    <property type="evidence" value="ECO:0007669"/>
    <property type="project" value="InterPro"/>
</dbReference>
<feature type="domain" description="Peptidase S8/S53" evidence="3">
    <location>
        <begin position="48"/>
        <end position="132"/>
    </location>
</feature>
<dbReference type="Pfam" id="PF00082">
    <property type="entry name" value="Peptidase_S8"/>
    <property type="match status" value="1"/>
</dbReference>
<evidence type="ECO:0000259" key="3">
    <source>
        <dbReference type="Pfam" id="PF00082"/>
    </source>
</evidence>
<reference evidence="5" key="2">
    <citation type="journal article" date="2017" name="J. Anim. Genet.">
        <title>Multiple reference genome sequences of hot pepper reveal the massive evolution of plant disease resistance genes by retroduplication.</title>
        <authorList>
            <person name="Kim S."/>
            <person name="Park J."/>
            <person name="Yeom S.-I."/>
            <person name="Kim Y.-M."/>
            <person name="Seo E."/>
            <person name="Kim K.-T."/>
            <person name="Kim M.-S."/>
            <person name="Lee J.M."/>
            <person name="Cheong K."/>
            <person name="Shin H.-S."/>
            <person name="Kim S.-B."/>
            <person name="Han K."/>
            <person name="Lee J."/>
            <person name="Park M."/>
            <person name="Lee H.-A."/>
            <person name="Lee H.-Y."/>
            <person name="Lee Y."/>
            <person name="Oh S."/>
            <person name="Lee J.H."/>
            <person name="Choi E."/>
            <person name="Choi E."/>
            <person name="Lee S.E."/>
            <person name="Jeon J."/>
            <person name="Kim H."/>
            <person name="Choi G."/>
            <person name="Song H."/>
            <person name="Lee J."/>
            <person name="Lee S.-C."/>
            <person name="Kwon J.-K."/>
            <person name="Lee H.-Y."/>
            <person name="Koo N."/>
            <person name="Hong Y."/>
            <person name="Kim R.W."/>
            <person name="Kang W.-H."/>
            <person name="Huh J.H."/>
            <person name="Kang B.-C."/>
            <person name="Yang T.-J."/>
            <person name="Lee Y.-H."/>
            <person name="Bennetzen J.L."/>
            <person name="Choi D."/>
        </authorList>
    </citation>
    <scope>NUCLEOTIDE SEQUENCE [LARGE SCALE GENOMIC DNA]</scope>
    <source>
        <strain evidence="5">cv. PBC81</strain>
    </source>
</reference>
<accession>A0A2G2XKH9</accession>
<dbReference type="OrthoDB" id="4803627at2759"/>
<proteinExistence type="inferred from homology"/>
<dbReference type="EMBL" id="MLFT02000001">
    <property type="protein sequence ID" value="PHT58003.1"/>
    <property type="molecule type" value="Genomic_DNA"/>
</dbReference>
<protein>
    <submittedName>
        <fullName evidence="4">Subtilisin-like protease SBT5.4</fullName>
    </submittedName>
</protein>
<dbReference type="SUPFAM" id="SSF52743">
    <property type="entry name" value="Subtilisin-like"/>
    <property type="match status" value="1"/>
</dbReference>
<evidence type="ECO:0000313" key="4">
    <source>
        <dbReference type="EMBL" id="PHT58003.1"/>
    </source>
</evidence>
<dbReference type="AlphaFoldDB" id="A0A2G2XKH9"/>
<dbReference type="PANTHER" id="PTHR10795">
    <property type="entry name" value="PROPROTEIN CONVERTASE SUBTILISIN/KEXIN"/>
    <property type="match status" value="1"/>
</dbReference>
<evidence type="ECO:0000256" key="1">
    <source>
        <dbReference type="ARBA" id="ARBA00011073"/>
    </source>
</evidence>
<comment type="caution">
    <text evidence="4">The sequence shown here is derived from an EMBL/GenBank/DDBJ whole genome shotgun (WGS) entry which is preliminary data.</text>
</comment>
<organism evidence="4 5">
    <name type="scientific">Capsicum baccatum</name>
    <name type="common">Peruvian pepper</name>
    <dbReference type="NCBI Taxonomy" id="33114"/>
    <lineage>
        <taxon>Eukaryota</taxon>
        <taxon>Viridiplantae</taxon>
        <taxon>Streptophyta</taxon>
        <taxon>Embryophyta</taxon>
        <taxon>Tracheophyta</taxon>
        <taxon>Spermatophyta</taxon>
        <taxon>Magnoliopsida</taxon>
        <taxon>eudicotyledons</taxon>
        <taxon>Gunneridae</taxon>
        <taxon>Pentapetalae</taxon>
        <taxon>asterids</taxon>
        <taxon>lamiids</taxon>
        <taxon>Solanales</taxon>
        <taxon>Solanaceae</taxon>
        <taxon>Solanoideae</taxon>
        <taxon>Capsiceae</taxon>
        <taxon>Capsicum</taxon>
    </lineage>
</organism>
<evidence type="ECO:0000313" key="5">
    <source>
        <dbReference type="Proteomes" id="UP000224567"/>
    </source>
</evidence>
<dbReference type="Proteomes" id="UP000224567">
    <property type="component" value="Unassembled WGS sequence"/>
</dbReference>
<dbReference type="InterPro" id="IPR036852">
    <property type="entry name" value="Peptidase_S8/S53_dom_sf"/>
</dbReference>
<dbReference type="STRING" id="33114.A0A2G2XKH9"/>
<dbReference type="InterPro" id="IPR000209">
    <property type="entry name" value="Peptidase_S8/S53_dom"/>
</dbReference>
<evidence type="ECO:0000256" key="2">
    <source>
        <dbReference type="ARBA" id="ARBA00022729"/>
    </source>
</evidence>
<keyword evidence="2" id="KW-0732">Signal</keyword>
<sequence length="162" mass="16797">MEACAVAKLHHQPGMEPREVDGLGFLDGTCDEATTNVEMKSAGIGPWGESGHGTHTDGRFIPGAKIFGSANGTAAGVALLAYVAIYKACSFLGCVGSDILAAVDTAIEDGVDVLSLSVGSEAQSRGPANQQSIQREVICAVLFRQLSLDHVLEISQTVPEVV</sequence>
<dbReference type="InterPro" id="IPR045051">
    <property type="entry name" value="SBT"/>
</dbReference>
<gene>
    <name evidence="4" type="ORF">CQW23_00366</name>
</gene>